<dbReference type="AlphaFoldDB" id="A0A517L0J9"/>
<evidence type="ECO:0000256" key="3">
    <source>
        <dbReference type="PROSITE-ProRule" id="PRU00169"/>
    </source>
</evidence>
<dbReference type="Gene3D" id="3.40.50.2300">
    <property type="match status" value="1"/>
</dbReference>
<dbReference type="SUPFAM" id="SSF52172">
    <property type="entry name" value="CheY-like"/>
    <property type="match status" value="1"/>
</dbReference>
<keyword evidence="1 3" id="KW-0597">Phosphoprotein</keyword>
<dbReference type="PROSITE" id="PS50110">
    <property type="entry name" value="RESPONSE_REGULATORY"/>
    <property type="match status" value="1"/>
</dbReference>
<dbReference type="OrthoDB" id="303614at2759"/>
<reference evidence="6 7" key="1">
    <citation type="submission" date="2019-07" db="EMBL/GenBank/DDBJ databases">
        <title>Finished genome of Venturia effusa.</title>
        <authorList>
            <person name="Young C.A."/>
            <person name="Cox M.P."/>
            <person name="Ganley A.R.D."/>
            <person name="David W.J."/>
        </authorList>
    </citation>
    <scope>NUCLEOTIDE SEQUENCE [LARGE SCALE GENOMIC DNA]</scope>
    <source>
        <strain evidence="7">albino</strain>
    </source>
</reference>
<feature type="compositionally biased region" description="Gly residues" evidence="4">
    <location>
        <begin position="198"/>
        <end position="207"/>
    </location>
</feature>
<sequence>MQKIAAPLPVSTSQTFDPEARLTACQNTASCPTLVILDPTGALKEVSGSKRPLLAEDNMINQRVILKVLRALGFAKIDTAPFTSSSAPTATLNAARQHYDLILMDISMPNLDGFGATSAIRRHGISTPTIAMTANALRGDREECIEKGMDDYISKPVERGELVRVLSRCLVPGYRSAVSLTGIDSAGESVVGSIRGSMGGSAGGSVGGSIRESELDGNGDEGMKRG</sequence>
<dbReference type="STRING" id="50376.A0A517L0J9"/>
<dbReference type="GO" id="GO:0000160">
    <property type="term" value="P:phosphorelay signal transduction system"/>
    <property type="evidence" value="ECO:0007669"/>
    <property type="project" value="UniProtKB-KW"/>
</dbReference>
<dbReference type="CDD" id="cd17546">
    <property type="entry name" value="REC_hyHK_CKI1_RcsC-like"/>
    <property type="match status" value="1"/>
</dbReference>
<protein>
    <recommendedName>
        <fullName evidence="5">Response regulatory domain-containing protein</fullName>
    </recommendedName>
</protein>
<dbReference type="InterPro" id="IPR001789">
    <property type="entry name" value="Sig_transdc_resp-reg_receiver"/>
</dbReference>
<dbReference type="PANTHER" id="PTHR45339:SF1">
    <property type="entry name" value="HYBRID SIGNAL TRANSDUCTION HISTIDINE KINASE J"/>
    <property type="match status" value="1"/>
</dbReference>
<gene>
    <name evidence="6" type="ORF">FKW77_010510</name>
</gene>
<dbReference type="PANTHER" id="PTHR45339">
    <property type="entry name" value="HYBRID SIGNAL TRANSDUCTION HISTIDINE KINASE J"/>
    <property type="match status" value="1"/>
</dbReference>
<evidence type="ECO:0000256" key="4">
    <source>
        <dbReference type="SAM" id="MobiDB-lite"/>
    </source>
</evidence>
<evidence type="ECO:0000256" key="1">
    <source>
        <dbReference type="ARBA" id="ARBA00022553"/>
    </source>
</evidence>
<dbReference type="Proteomes" id="UP000316270">
    <property type="component" value="Chromosome 2"/>
</dbReference>
<dbReference type="InterPro" id="IPR011006">
    <property type="entry name" value="CheY-like_superfamily"/>
</dbReference>
<evidence type="ECO:0000313" key="7">
    <source>
        <dbReference type="Proteomes" id="UP000316270"/>
    </source>
</evidence>
<proteinExistence type="predicted"/>
<accession>A0A517L0J9</accession>
<keyword evidence="2" id="KW-0902">Two-component regulatory system</keyword>
<dbReference type="EMBL" id="CP042186">
    <property type="protein sequence ID" value="QDS69157.1"/>
    <property type="molecule type" value="Genomic_DNA"/>
</dbReference>
<feature type="modified residue" description="4-aspartylphosphate" evidence="3">
    <location>
        <position position="105"/>
    </location>
</feature>
<evidence type="ECO:0000259" key="5">
    <source>
        <dbReference type="PROSITE" id="PS50110"/>
    </source>
</evidence>
<name>A0A517L0J9_9PEZI</name>
<feature type="domain" description="Response regulatory" evidence="5">
    <location>
        <begin position="51"/>
        <end position="170"/>
    </location>
</feature>
<keyword evidence="7" id="KW-1185">Reference proteome</keyword>
<dbReference type="Pfam" id="PF00072">
    <property type="entry name" value="Response_reg"/>
    <property type="match status" value="1"/>
</dbReference>
<evidence type="ECO:0000256" key="2">
    <source>
        <dbReference type="ARBA" id="ARBA00023012"/>
    </source>
</evidence>
<organism evidence="6 7">
    <name type="scientific">Venturia effusa</name>
    <dbReference type="NCBI Taxonomy" id="50376"/>
    <lineage>
        <taxon>Eukaryota</taxon>
        <taxon>Fungi</taxon>
        <taxon>Dikarya</taxon>
        <taxon>Ascomycota</taxon>
        <taxon>Pezizomycotina</taxon>
        <taxon>Dothideomycetes</taxon>
        <taxon>Pleosporomycetidae</taxon>
        <taxon>Venturiales</taxon>
        <taxon>Venturiaceae</taxon>
        <taxon>Venturia</taxon>
    </lineage>
</organism>
<feature type="region of interest" description="Disordered" evidence="4">
    <location>
        <begin position="198"/>
        <end position="226"/>
    </location>
</feature>
<evidence type="ECO:0000313" key="6">
    <source>
        <dbReference type="EMBL" id="QDS69157.1"/>
    </source>
</evidence>
<dbReference type="SMART" id="SM00448">
    <property type="entry name" value="REC"/>
    <property type="match status" value="1"/>
</dbReference>